<dbReference type="PANTHER" id="PTHR10072">
    <property type="entry name" value="IRON-SULFUR CLUSTER ASSEMBLY PROTEIN"/>
    <property type="match status" value="1"/>
</dbReference>
<evidence type="ECO:0000259" key="2">
    <source>
        <dbReference type="Pfam" id="PF01521"/>
    </source>
</evidence>
<gene>
    <name evidence="3" type="ORF">D1224_00740</name>
</gene>
<dbReference type="OrthoDB" id="9801228at2"/>
<sequence>MARRPRPQLVTLTDAAAERVGQIMTEKGAGYLRVGVKNGGCAGMEYVMDYVEAPADLDEVVEDKGVKIVVDAKAVLFLLGCTVDYETTMLHEKFVFRNPNQTDACGCGESVTIAPAEA</sequence>
<dbReference type="Pfam" id="PF01521">
    <property type="entry name" value="Fe-S_biosyn"/>
    <property type="match status" value="1"/>
</dbReference>
<dbReference type="GO" id="GO:0051537">
    <property type="term" value="F:2 iron, 2 sulfur cluster binding"/>
    <property type="evidence" value="ECO:0007669"/>
    <property type="project" value="TreeGrafter"/>
</dbReference>
<dbReference type="InterPro" id="IPR016092">
    <property type="entry name" value="ATAP"/>
</dbReference>
<evidence type="ECO:0000313" key="3">
    <source>
        <dbReference type="EMBL" id="RIJ26178.1"/>
    </source>
</evidence>
<dbReference type="InterPro" id="IPR050322">
    <property type="entry name" value="Fe-S_cluster_asmbl/transfer"/>
</dbReference>
<dbReference type="EMBL" id="QWGB01000003">
    <property type="protein sequence ID" value="RIJ26178.1"/>
    <property type="molecule type" value="Genomic_DNA"/>
</dbReference>
<accession>A0A399R4G5</accession>
<dbReference type="InterPro" id="IPR035903">
    <property type="entry name" value="HesB-like_dom_sf"/>
</dbReference>
<evidence type="ECO:0000313" key="4">
    <source>
        <dbReference type="Proteomes" id="UP000265431"/>
    </source>
</evidence>
<reference evidence="3 4" key="1">
    <citation type="submission" date="2018-08" db="EMBL/GenBank/DDBJ databases">
        <title>Henriciella mobilis sp. nov., isolated from seawater.</title>
        <authorList>
            <person name="Cheng H."/>
            <person name="Wu Y.-H."/>
            <person name="Xu X.-W."/>
            <person name="Guo L.-L."/>
        </authorList>
    </citation>
    <scope>NUCLEOTIDE SEQUENCE [LARGE SCALE GENOMIC DNA]</scope>
    <source>
        <strain evidence="3 4">CCUG66934</strain>
    </source>
</reference>
<dbReference type="GO" id="GO:0016226">
    <property type="term" value="P:iron-sulfur cluster assembly"/>
    <property type="evidence" value="ECO:0007669"/>
    <property type="project" value="InterPro"/>
</dbReference>
<comment type="caution">
    <text evidence="3">The sequence shown here is derived from an EMBL/GenBank/DDBJ whole genome shotgun (WGS) entry which is preliminary data.</text>
</comment>
<dbReference type="SUPFAM" id="SSF89360">
    <property type="entry name" value="HesB-like domain"/>
    <property type="match status" value="1"/>
</dbReference>
<dbReference type="GO" id="GO:0005829">
    <property type="term" value="C:cytosol"/>
    <property type="evidence" value="ECO:0007669"/>
    <property type="project" value="TreeGrafter"/>
</dbReference>
<feature type="domain" description="Core" evidence="2">
    <location>
        <begin position="10"/>
        <end position="109"/>
    </location>
</feature>
<dbReference type="RefSeq" id="WP_119378031.1">
    <property type="nucleotide sequence ID" value="NZ_QWGB01000003.1"/>
</dbReference>
<comment type="similarity">
    <text evidence="1">Belongs to the HesB/IscA family.</text>
</comment>
<keyword evidence="4" id="KW-1185">Reference proteome</keyword>
<evidence type="ECO:0000256" key="1">
    <source>
        <dbReference type="ARBA" id="ARBA00006718"/>
    </source>
</evidence>
<name>A0A399R4G5_9PROT</name>
<dbReference type="AlphaFoldDB" id="A0A399R4G5"/>
<dbReference type="PANTHER" id="PTHR10072:SF41">
    <property type="entry name" value="IRON-SULFUR CLUSTER ASSEMBLY 1 HOMOLOG, MITOCHONDRIAL"/>
    <property type="match status" value="1"/>
</dbReference>
<dbReference type="Proteomes" id="UP000265431">
    <property type="component" value="Unassembled WGS sequence"/>
</dbReference>
<dbReference type="Gene3D" id="2.60.300.12">
    <property type="entry name" value="HesB-like domain"/>
    <property type="match status" value="1"/>
</dbReference>
<dbReference type="NCBIfam" id="TIGR00049">
    <property type="entry name" value="iron-sulfur cluster assembly accessory protein"/>
    <property type="match status" value="1"/>
</dbReference>
<proteinExistence type="inferred from homology"/>
<organism evidence="3 4">
    <name type="scientific">Henriciella barbarensis</name>
    <dbReference type="NCBI Taxonomy" id="86342"/>
    <lineage>
        <taxon>Bacteria</taxon>
        <taxon>Pseudomonadati</taxon>
        <taxon>Pseudomonadota</taxon>
        <taxon>Alphaproteobacteria</taxon>
        <taxon>Hyphomonadales</taxon>
        <taxon>Hyphomonadaceae</taxon>
        <taxon>Henriciella</taxon>
    </lineage>
</organism>
<dbReference type="InterPro" id="IPR000361">
    <property type="entry name" value="ATAP_core_dom"/>
</dbReference>
<protein>
    <submittedName>
        <fullName evidence="3">Iron-sulfur cluster assembly accessory protein</fullName>
    </submittedName>
</protein>